<feature type="non-terminal residue" evidence="6">
    <location>
        <position position="1"/>
    </location>
</feature>
<dbReference type="Gene3D" id="1.20.1250.20">
    <property type="entry name" value="MFS general substrate transporter like domains"/>
    <property type="match status" value="1"/>
</dbReference>
<keyword evidence="7" id="KW-1185">Reference proteome</keyword>
<reference evidence="6 7" key="1">
    <citation type="journal article" date="2020" name="IScience">
        <title>Genome Sequencing of the Endangered Kingdonia uniflora (Circaeasteraceae, Ranunculales) Reveals Potential Mechanisms of Evolutionary Specialization.</title>
        <authorList>
            <person name="Sun Y."/>
            <person name="Deng T."/>
            <person name="Zhang A."/>
            <person name="Moore M.J."/>
            <person name="Landis J.B."/>
            <person name="Lin N."/>
            <person name="Zhang H."/>
            <person name="Zhang X."/>
            <person name="Huang J."/>
            <person name="Zhang X."/>
            <person name="Sun H."/>
            <person name="Wang H."/>
        </authorList>
    </citation>
    <scope>NUCLEOTIDE SEQUENCE [LARGE SCALE GENOMIC DNA]</scope>
    <source>
        <strain evidence="6">TB1705</strain>
        <tissue evidence="6">Leaf</tissue>
    </source>
</reference>
<name>A0A7J7MB09_9MAGN</name>
<dbReference type="PANTHER" id="PTHR23504">
    <property type="entry name" value="MAJOR FACILITATOR SUPERFAMILY DOMAIN-CONTAINING PROTEIN 10"/>
    <property type="match status" value="1"/>
</dbReference>
<evidence type="ECO:0000256" key="5">
    <source>
        <dbReference type="ARBA" id="ARBA00023136"/>
    </source>
</evidence>
<sequence length="153" mass="16371">VGLLIFQLILYPPVEKIIGPIMTSRLAAICSIPLLSSYPFMAMLSGLSLHLLLNCASVLKNVLSISTITGLFILQNNAVPQHQRGAANGLSLTAMSIFKSVGPAGGGAIFSWSQKRLDASFLPGSQMAFFMLNVIELVGVILTFKPFLAQPHD</sequence>
<keyword evidence="4" id="KW-1133">Transmembrane helix</keyword>
<dbReference type="Proteomes" id="UP000541444">
    <property type="component" value="Unassembled WGS sequence"/>
</dbReference>
<dbReference type="InterPro" id="IPR036259">
    <property type="entry name" value="MFS_trans_sf"/>
</dbReference>
<evidence type="ECO:0000256" key="1">
    <source>
        <dbReference type="ARBA" id="ARBA00004141"/>
    </source>
</evidence>
<dbReference type="SUPFAM" id="SSF103473">
    <property type="entry name" value="MFS general substrate transporter"/>
    <property type="match status" value="1"/>
</dbReference>
<keyword evidence="2" id="KW-0813">Transport</keyword>
<gene>
    <name evidence="6" type="ORF">GIB67_010512</name>
</gene>
<dbReference type="EMBL" id="JACGCM010001659">
    <property type="protein sequence ID" value="KAF6151938.1"/>
    <property type="molecule type" value="Genomic_DNA"/>
</dbReference>
<dbReference type="GO" id="GO:0016020">
    <property type="term" value="C:membrane"/>
    <property type="evidence" value="ECO:0007669"/>
    <property type="project" value="UniProtKB-SubCell"/>
</dbReference>
<evidence type="ECO:0000313" key="6">
    <source>
        <dbReference type="EMBL" id="KAF6151938.1"/>
    </source>
</evidence>
<evidence type="ECO:0000256" key="2">
    <source>
        <dbReference type="ARBA" id="ARBA00022448"/>
    </source>
</evidence>
<protein>
    <submittedName>
        <fullName evidence="6">Uncharacterized protein</fullName>
    </submittedName>
</protein>
<comment type="subcellular location">
    <subcellularLocation>
        <location evidence="1">Membrane</location>
        <topology evidence="1">Multi-pass membrane protein</topology>
    </subcellularLocation>
</comment>
<dbReference type="OrthoDB" id="10262656at2759"/>
<evidence type="ECO:0000313" key="7">
    <source>
        <dbReference type="Proteomes" id="UP000541444"/>
    </source>
</evidence>
<accession>A0A7J7MB09</accession>
<evidence type="ECO:0000256" key="4">
    <source>
        <dbReference type="ARBA" id="ARBA00022989"/>
    </source>
</evidence>
<dbReference type="AlphaFoldDB" id="A0A7J7MB09"/>
<keyword evidence="3" id="KW-0812">Transmembrane</keyword>
<proteinExistence type="predicted"/>
<dbReference type="PANTHER" id="PTHR23504:SF15">
    <property type="entry name" value="MAJOR FACILITATOR SUPERFAMILY (MFS) PROFILE DOMAIN-CONTAINING PROTEIN"/>
    <property type="match status" value="1"/>
</dbReference>
<organism evidence="6 7">
    <name type="scientific">Kingdonia uniflora</name>
    <dbReference type="NCBI Taxonomy" id="39325"/>
    <lineage>
        <taxon>Eukaryota</taxon>
        <taxon>Viridiplantae</taxon>
        <taxon>Streptophyta</taxon>
        <taxon>Embryophyta</taxon>
        <taxon>Tracheophyta</taxon>
        <taxon>Spermatophyta</taxon>
        <taxon>Magnoliopsida</taxon>
        <taxon>Ranunculales</taxon>
        <taxon>Circaeasteraceae</taxon>
        <taxon>Kingdonia</taxon>
    </lineage>
</organism>
<keyword evidence="5" id="KW-0472">Membrane</keyword>
<comment type="caution">
    <text evidence="6">The sequence shown here is derived from an EMBL/GenBank/DDBJ whole genome shotgun (WGS) entry which is preliminary data.</text>
</comment>
<evidence type="ECO:0000256" key="3">
    <source>
        <dbReference type="ARBA" id="ARBA00022692"/>
    </source>
</evidence>